<gene>
    <name evidence="3" type="primary">LOC100904912</name>
</gene>
<sequence>MLPQEQAISLKGGLVVMMSSYAKETATCSAESSFDELLEIQEGYVVLPTPHEEYEWLMLPQNIDTQPANVTLELDGKDETSSVVPPIDPEGEDEEQAPSTLPQPHDDIETPSAHNQSPSAVSIESRAESCGTGSVSSCESSDRGKGYENPNDEVQKIPAAMREHRSPDDTSKARVSFIELQPRIPSCRICGSPTEWNTSSTLRICDRYYHKDCFLGAHSSCAATRVPMGGRSTPESDKKTRARVRACSRKVFSRIKRFLGETSRKISCLPTTRAR</sequence>
<protein>
    <submittedName>
        <fullName evidence="3">Uncharacterized protein LOC100904912</fullName>
    </submittedName>
</protein>
<feature type="compositionally biased region" description="Basic and acidic residues" evidence="1">
    <location>
        <begin position="161"/>
        <end position="170"/>
    </location>
</feature>
<dbReference type="KEGG" id="goe:100904912"/>
<dbReference type="AlphaFoldDB" id="A0AAJ6QVS9"/>
<evidence type="ECO:0000313" key="3">
    <source>
        <dbReference type="RefSeq" id="XP_003745410.1"/>
    </source>
</evidence>
<organism evidence="2 3">
    <name type="scientific">Galendromus occidentalis</name>
    <name type="common">western predatory mite</name>
    <dbReference type="NCBI Taxonomy" id="34638"/>
    <lineage>
        <taxon>Eukaryota</taxon>
        <taxon>Metazoa</taxon>
        <taxon>Ecdysozoa</taxon>
        <taxon>Arthropoda</taxon>
        <taxon>Chelicerata</taxon>
        <taxon>Arachnida</taxon>
        <taxon>Acari</taxon>
        <taxon>Parasitiformes</taxon>
        <taxon>Mesostigmata</taxon>
        <taxon>Gamasina</taxon>
        <taxon>Phytoseioidea</taxon>
        <taxon>Phytoseiidae</taxon>
        <taxon>Typhlodrominae</taxon>
        <taxon>Galendromus</taxon>
    </lineage>
</organism>
<feature type="region of interest" description="Disordered" evidence="1">
    <location>
        <begin position="74"/>
        <end position="170"/>
    </location>
</feature>
<reference evidence="3" key="1">
    <citation type="submission" date="2025-08" db="UniProtKB">
        <authorList>
            <consortium name="RefSeq"/>
        </authorList>
    </citation>
    <scope>IDENTIFICATION</scope>
</reference>
<keyword evidence="2" id="KW-1185">Reference proteome</keyword>
<feature type="compositionally biased region" description="Polar residues" evidence="1">
    <location>
        <begin position="112"/>
        <end position="122"/>
    </location>
</feature>
<evidence type="ECO:0000256" key="1">
    <source>
        <dbReference type="SAM" id="MobiDB-lite"/>
    </source>
</evidence>
<accession>A0AAJ6QVS9</accession>
<evidence type="ECO:0000313" key="2">
    <source>
        <dbReference type="Proteomes" id="UP000694867"/>
    </source>
</evidence>
<dbReference type="GeneID" id="100904912"/>
<dbReference type="Proteomes" id="UP000694867">
    <property type="component" value="Unplaced"/>
</dbReference>
<proteinExistence type="predicted"/>
<name>A0AAJ6QVS9_9ACAR</name>
<dbReference type="RefSeq" id="XP_003745410.1">
    <property type="nucleotide sequence ID" value="XM_003745362.2"/>
</dbReference>